<feature type="compositionally biased region" description="Polar residues" evidence="1">
    <location>
        <begin position="29"/>
        <end position="40"/>
    </location>
</feature>
<dbReference type="EMBL" id="LAYC01000001">
    <property type="protein sequence ID" value="KYK60237.1"/>
    <property type="molecule type" value="Genomic_DNA"/>
</dbReference>
<dbReference type="AlphaFoldDB" id="A0A151GT10"/>
<dbReference type="STRING" id="98403.A0A151GT10"/>
<name>A0A151GT10_DRECN</name>
<evidence type="ECO:0000313" key="2">
    <source>
        <dbReference type="EMBL" id="KYK60237.1"/>
    </source>
</evidence>
<dbReference type="InParanoid" id="A0A151GT10"/>
<comment type="caution">
    <text evidence="2">The sequence shown here is derived from an EMBL/GenBank/DDBJ whole genome shotgun (WGS) entry which is preliminary data.</text>
</comment>
<accession>A0A151GT10</accession>
<organism evidence="2 3">
    <name type="scientific">Drechmeria coniospora</name>
    <name type="common">Nematophagous fungus</name>
    <name type="synonym">Meria coniospora</name>
    <dbReference type="NCBI Taxonomy" id="98403"/>
    <lineage>
        <taxon>Eukaryota</taxon>
        <taxon>Fungi</taxon>
        <taxon>Dikarya</taxon>
        <taxon>Ascomycota</taxon>
        <taxon>Pezizomycotina</taxon>
        <taxon>Sordariomycetes</taxon>
        <taxon>Hypocreomycetidae</taxon>
        <taxon>Hypocreales</taxon>
        <taxon>Ophiocordycipitaceae</taxon>
        <taxon>Drechmeria</taxon>
    </lineage>
</organism>
<sequence>MLPARHLSRLRATRAVRASVPRMSRHQNVRFQSTAPSSEPGSGGSHFVSGAVGGVVGAAVLFGFYSFTPAGQTASKVNKAAAEVTKTYNAAAEKLQKSTPNAAEAAESMKQFAYTYVAWVPGGRGYVDVAFNDWEAVREKHQDEADRIVNEAYRQLQAVSKGGLSMETAVKACDVIADMSKKIASLSGDAVSDLLNNHPQVKEKLGGSIEQLQNMGRSYGPEAKKQATETWDKLKDILTSGLGADKVEEARKLVQETVDRLKKLGDEAWKKGLAEAKPYLDKNAKAKELIEKNAEALKQSNIGELFRKVRSAVDSGDVSELQRYVKSVADGLADKGSEAAGGVGLDKYLKMIPQGDELVPKLQRMGQIAEKHRDEGERLLKETVEELTKVLETKSQEAQGIVDRAKKETK</sequence>
<dbReference type="Proteomes" id="UP000076580">
    <property type="component" value="Chromosome 01"/>
</dbReference>
<evidence type="ECO:0000313" key="3">
    <source>
        <dbReference type="Proteomes" id="UP000076580"/>
    </source>
</evidence>
<proteinExistence type="predicted"/>
<dbReference type="GeneID" id="63714017"/>
<feature type="region of interest" description="Disordered" evidence="1">
    <location>
        <begin position="15"/>
        <end position="44"/>
    </location>
</feature>
<keyword evidence="3" id="KW-1185">Reference proteome</keyword>
<dbReference type="OrthoDB" id="3883941at2759"/>
<gene>
    <name evidence="2" type="ORF">DCS_01374</name>
</gene>
<reference evidence="2 3" key="1">
    <citation type="journal article" date="2016" name="Sci. Rep.">
        <title>Insights into Adaptations to a Near-Obligate Nematode Endoparasitic Lifestyle from the Finished Genome of Drechmeria coniospora.</title>
        <authorList>
            <person name="Zhang L."/>
            <person name="Zhou Z."/>
            <person name="Guo Q."/>
            <person name="Fokkens L."/>
            <person name="Miskei M."/>
            <person name="Pocsi I."/>
            <person name="Zhang W."/>
            <person name="Chen M."/>
            <person name="Wang L."/>
            <person name="Sun Y."/>
            <person name="Donzelli B.G."/>
            <person name="Gibson D.M."/>
            <person name="Nelson D.R."/>
            <person name="Luo J.G."/>
            <person name="Rep M."/>
            <person name="Liu H."/>
            <person name="Yang S."/>
            <person name="Wang J."/>
            <person name="Krasnoff S.B."/>
            <person name="Xu Y."/>
            <person name="Molnar I."/>
            <person name="Lin M."/>
        </authorList>
    </citation>
    <scope>NUCLEOTIDE SEQUENCE [LARGE SCALE GENOMIC DNA]</scope>
    <source>
        <strain evidence="2 3">ARSEF 6962</strain>
    </source>
</reference>
<evidence type="ECO:0008006" key="4">
    <source>
        <dbReference type="Google" id="ProtNLM"/>
    </source>
</evidence>
<evidence type="ECO:0000256" key="1">
    <source>
        <dbReference type="SAM" id="MobiDB-lite"/>
    </source>
</evidence>
<dbReference type="RefSeq" id="XP_040659589.1">
    <property type="nucleotide sequence ID" value="XM_040798706.1"/>
</dbReference>
<protein>
    <recommendedName>
        <fullName evidence="4">Apolipoprotein/apolipophorin</fullName>
    </recommendedName>
</protein>